<feature type="region of interest" description="Disordered" evidence="1">
    <location>
        <begin position="198"/>
        <end position="240"/>
    </location>
</feature>
<feature type="compositionally biased region" description="Low complexity" evidence="1">
    <location>
        <begin position="213"/>
        <end position="235"/>
    </location>
</feature>
<evidence type="ECO:0000313" key="3">
    <source>
        <dbReference type="Proteomes" id="UP000002484"/>
    </source>
</evidence>
<name>E3J1W3_PSEI1</name>
<dbReference type="HOGENOM" id="CLU_825749_0_0_11"/>
<dbReference type="EMBL" id="CP002299">
    <property type="protein sequence ID" value="ADP82921.1"/>
    <property type="molecule type" value="Genomic_DNA"/>
</dbReference>
<dbReference type="Proteomes" id="UP000002484">
    <property type="component" value="Chromosome"/>
</dbReference>
<reference evidence="2 3" key="1">
    <citation type="submission" date="2010-10" db="EMBL/GenBank/DDBJ databases">
        <title>Complete sequence of Frankia sp. EuI1c.</title>
        <authorList>
            <consortium name="US DOE Joint Genome Institute"/>
            <person name="Lucas S."/>
            <person name="Copeland A."/>
            <person name="Lapidus A."/>
            <person name="Cheng J.-F."/>
            <person name="Bruce D."/>
            <person name="Goodwin L."/>
            <person name="Pitluck S."/>
            <person name="Chertkov O."/>
            <person name="Detter J.C."/>
            <person name="Han C."/>
            <person name="Tapia R."/>
            <person name="Land M."/>
            <person name="Hauser L."/>
            <person name="Jeffries C."/>
            <person name="Kyrpides N."/>
            <person name="Ivanova N."/>
            <person name="Mikhailova N."/>
            <person name="Beauchemin N."/>
            <person name="Sen A."/>
            <person name="Sur S.A."/>
            <person name="Gtari M."/>
            <person name="Wall L."/>
            <person name="Tisa L."/>
            <person name="Woyke T."/>
        </authorList>
    </citation>
    <scope>NUCLEOTIDE SEQUENCE [LARGE SCALE GENOMIC DNA]</scope>
    <source>
        <strain evidence="3">DSM 45817 / CECT 9037 / EuI1c</strain>
    </source>
</reference>
<accession>E3J1W3</accession>
<dbReference type="InParanoid" id="E3J1W3"/>
<keyword evidence="3" id="KW-1185">Reference proteome</keyword>
<dbReference type="AlphaFoldDB" id="E3J1W3"/>
<protein>
    <submittedName>
        <fullName evidence="2">Uncharacterized protein</fullName>
    </submittedName>
</protein>
<evidence type="ECO:0000256" key="1">
    <source>
        <dbReference type="SAM" id="MobiDB-lite"/>
    </source>
</evidence>
<proteinExistence type="predicted"/>
<gene>
    <name evidence="2" type="ordered locus">FraEuI1c_4931</name>
</gene>
<organism evidence="2 3">
    <name type="scientific">Pseudofrankia inefficax (strain DSM 45817 / CECT 9037 / DDB 130130 / EuI1c)</name>
    <name type="common">Frankia inefficax</name>
    <dbReference type="NCBI Taxonomy" id="298654"/>
    <lineage>
        <taxon>Bacteria</taxon>
        <taxon>Bacillati</taxon>
        <taxon>Actinomycetota</taxon>
        <taxon>Actinomycetes</taxon>
        <taxon>Frankiales</taxon>
        <taxon>Frankiaceae</taxon>
        <taxon>Pseudofrankia</taxon>
    </lineage>
</organism>
<sequence>MVGHGGSIVRLTGELEETAVAGWYRSARFRPDPARRESGGLVQRLNWQTRTRYYETLVDQLRATGGTTDGLARDELAAAAGQRRPSTLYYLVSPRSPGSLAGALVAASPRRLYEKQRGERVLDLLVAETKVWSYWPHREGWLGALDDLTVADRWLAAASLIRVVADWAMCSRSLATAASFAPPVAAVEDLLRLADGGQPGGAAAGDRPGAGGPAVPAVPGADRAGGREAPPAARRPAPPVDPGLAAVTALLTTVVRTAVESSGIGPAFVLAAVHPSLTSLVSVAGPGTEKITAEVADVMTQLEHQLPRLAADDRVRIADELAPRLRAVLTLLAEGR</sequence>
<evidence type="ECO:0000313" key="2">
    <source>
        <dbReference type="EMBL" id="ADP82921.1"/>
    </source>
</evidence>
<dbReference type="STRING" id="298654.FraEuI1c_4931"/>
<feature type="compositionally biased region" description="Gly residues" evidence="1">
    <location>
        <begin position="198"/>
        <end position="212"/>
    </location>
</feature>
<dbReference type="KEGG" id="fri:FraEuI1c_4931"/>